<keyword evidence="2" id="KW-1185">Reference proteome</keyword>
<organism evidence="1 2">
    <name type="scientific">Chitinophaga costaii</name>
    <dbReference type="NCBI Taxonomy" id="1335309"/>
    <lineage>
        <taxon>Bacteria</taxon>
        <taxon>Pseudomonadati</taxon>
        <taxon>Bacteroidota</taxon>
        <taxon>Chitinophagia</taxon>
        <taxon>Chitinophagales</taxon>
        <taxon>Chitinophagaceae</taxon>
        <taxon>Chitinophaga</taxon>
    </lineage>
</organism>
<sequence>MKEQVPKNIEVLRQRAKEVKAVKMAAQKMHRNSLAENITS</sequence>
<dbReference type="Proteomes" id="UP000242818">
    <property type="component" value="Unassembled WGS sequence"/>
</dbReference>
<evidence type="ECO:0000313" key="2">
    <source>
        <dbReference type="Proteomes" id="UP000242818"/>
    </source>
</evidence>
<evidence type="ECO:0000313" key="1">
    <source>
        <dbReference type="EMBL" id="SCC18130.1"/>
    </source>
</evidence>
<dbReference type="STRING" id="1335309.GA0116948_104111"/>
<name>A0A1C4CG98_9BACT</name>
<accession>A0A1C4CG98</accession>
<dbReference type="EMBL" id="FMAR01000004">
    <property type="protein sequence ID" value="SCC18130.1"/>
    <property type="molecule type" value="Genomic_DNA"/>
</dbReference>
<dbReference type="RefSeq" id="WP_262487065.1">
    <property type="nucleotide sequence ID" value="NZ_FMAR01000004.1"/>
</dbReference>
<proteinExistence type="predicted"/>
<dbReference type="AlphaFoldDB" id="A0A1C4CG98"/>
<protein>
    <submittedName>
        <fullName evidence="1">Uncharacterized protein</fullName>
    </submittedName>
</protein>
<reference evidence="1 2" key="1">
    <citation type="submission" date="2016-08" db="EMBL/GenBank/DDBJ databases">
        <authorList>
            <person name="Seilhamer J.J."/>
        </authorList>
    </citation>
    <scope>NUCLEOTIDE SEQUENCE [LARGE SCALE GENOMIC DNA]</scope>
    <source>
        <strain evidence="1 2">A37T2</strain>
    </source>
</reference>
<gene>
    <name evidence="1" type="ORF">GA0116948_104111</name>
</gene>